<dbReference type="PROSITE" id="PS51257">
    <property type="entry name" value="PROKAR_LIPOPROTEIN"/>
    <property type="match status" value="1"/>
</dbReference>
<evidence type="ECO:0000256" key="1">
    <source>
        <dbReference type="ARBA" id="ARBA00005495"/>
    </source>
</evidence>
<dbReference type="Gene3D" id="3.90.1590.10">
    <property type="entry name" value="glutathione-dependent formaldehyde- activating enzyme (gfa)"/>
    <property type="match status" value="1"/>
</dbReference>
<reference evidence="6 7" key="1">
    <citation type="submission" date="2019-03" db="EMBL/GenBank/DDBJ databases">
        <title>Jiella endophytica sp. nov., a novel endophytic bacterium isolated from root of Ficus microcarpa Linn. f.</title>
        <authorList>
            <person name="Tuo L."/>
        </authorList>
    </citation>
    <scope>NUCLEOTIDE SEQUENCE [LARGE SCALE GENOMIC DNA]</scope>
    <source>
        <strain evidence="6 7">CBS5Q-3</strain>
    </source>
</reference>
<organism evidence="6 7">
    <name type="scientific">Jiella endophytica</name>
    <dbReference type="NCBI Taxonomy" id="2558362"/>
    <lineage>
        <taxon>Bacteria</taxon>
        <taxon>Pseudomonadati</taxon>
        <taxon>Pseudomonadota</taxon>
        <taxon>Alphaproteobacteria</taxon>
        <taxon>Hyphomicrobiales</taxon>
        <taxon>Aurantimonadaceae</taxon>
        <taxon>Jiella</taxon>
    </lineage>
</organism>
<evidence type="ECO:0000256" key="4">
    <source>
        <dbReference type="ARBA" id="ARBA00023239"/>
    </source>
</evidence>
<dbReference type="OrthoDB" id="7186766at2"/>
<dbReference type="PANTHER" id="PTHR33337:SF40">
    <property type="entry name" value="CENP-V_GFA DOMAIN-CONTAINING PROTEIN-RELATED"/>
    <property type="match status" value="1"/>
</dbReference>
<accession>A0A4Y8RQD0</accession>
<dbReference type="GO" id="GO:0016846">
    <property type="term" value="F:carbon-sulfur lyase activity"/>
    <property type="evidence" value="ECO:0007669"/>
    <property type="project" value="InterPro"/>
</dbReference>
<dbReference type="GO" id="GO:0046872">
    <property type="term" value="F:metal ion binding"/>
    <property type="evidence" value="ECO:0007669"/>
    <property type="project" value="UniProtKB-KW"/>
</dbReference>
<evidence type="ECO:0000259" key="5">
    <source>
        <dbReference type="PROSITE" id="PS51891"/>
    </source>
</evidence>
<comment type="similarity">
    <text evidence="1">Belongs to the Gfa family.</text>
</comment>
<keyword evidence="2" id="KW-0479">Metal-binding</keyword>
<dbReference type="Pfam" id="PF04828">
    <property type="entry name" value="GFA"/>
    <property type="match status" value="1"/>
</dbReference>
<keyword evidence="3" id="KW-0862">Zinc</keyword>
<evidence type="ECO:0000256" key="3">
    <source>
        <dbReference type="ARBA" id="ARBA00022833"/>
    </source>
</evidence>
<evidence type="ECO:0000313" key="6">
    <source>
        <dbReference type="EMBL" id="TFF25295.1"/>
    </source>
</evidence>
<evidence type="ECO:0000256" key="2">
    <source>
        <dbReference type="ARBA" id="ARBA00022723"/>
    </source>
</evidence>
<dbReference type="AlphaFoldDB" id="A0A4Y8RQD0"/>
<dbReference type="PANTHER" id="PTHR33337">
    <property type="entry name" value="GFA DOMAIN-CONTAINING PROTEIN"/>
    <property type="match status" value="1"/>
</dbReference>
<evidence type="ECO:0000313" key="7">
    <source>
        <dbReference type="Proteomes" id="UP000298179"/>
    </source>
</evidence>
<protein>
    <submittedName>
        <fullName evidence="6">GFA family protein</fullName>
    </submittedName>
</protein>
<keyword evidence="4" id="KW-0456">Lyase</keyword>
<dbReference type="EMBL" id="SOZD01000002">
    <property type="protein sequence ID" value="TFF25295.1"/>
    <property type="molecule type" value="Genomic_DNA"/>
</dbReference>
<name>A0A4Y8RQD0_9HYPH</name>
<feature type="domain" description="CENP-V/GFA" evidence="5">
    <location>
        <begin position="9"/>
        <end position="117"/>
    </location>
</feature>
<dbReference type="SUPFAM" id="SSF51316">
    <property type="entry name" value="Mss4-like"/>
    <property type="match status" value="1"/>
</dbReference>
<dbReference type="Proteomes" id="UP000298179">
    <property type="component" value="Unassembled WGS sequence"/>
</dbReference>
<comment type="caution">
    <text evidence="6">The sequence shown here is derived from an EMBL/GenBank/DDBJ whole genome shotgun (WGS) entry which is preliminary data.</text>
</comment>
<dbReference type="PROSITE" id="PS51891">
    <property type="entry name" value="CENP_V_GFA"/>
    <property type="match status" value="1"/>
</dbReference>
<sequence>MARDWKLPRRGSCRCGALTFEVSAPPVATAACHCRGCQKMTAGPYSLTMMLPEAGFTVTSGEPVIGGLKAAEVQHFFCAECLTWVYSKPKRIAGFVNLRSPMLDDTSDITPFIETWTSEKLAFAGTGAAKSYPQFPSPEEYGPMLKAFADWDG</sequence>
<proteinExistence type="inferred from homology"/>
<dbReference type="RefSeq" id="WP_134761465.1">
    <property type="nucleotide sequence ID" value="NZ_SOZD01000002.1"/>
</dbReference>
<dbReference type="InterPro" id="IPR011057">
    <property type="entry name" value="Mss4-like_sf"/>
</dbReference>
<keyword evidence="7" id="KW-1185">Reference proteome</keyword>
<gene>
    <name evidence="6" type="ORF">E3C22_07985</name>
</gene>
<dbReference type="InterPro" id="IPR006913">
    <property type="entry name" value="CENP-V/GFA"/>
</dbReference>